<feature type="non-terminal residue" evidence="2">
    <location>
        <position position="427"/>
    </location>
</feature>
<feature type="region of interest" description="Disordered" evidence="1">
    <location>
        <begin position="317"/>
        <end position="366"/>
    </location>
</feature>
<comment type="caution">
    <text evidence="2">The sequence shown here is derived from an EMBL/GenBank/DDBJ whole genome shotgun (WGS) entry which is preliminary data.</text>
</comment>
<reference evidence="2 3" key="1">
    <citation type="journal article" date="2021" name="Sci. Rep.">
        <title>Genome sequencing of the multicellular alga Astrephomene provides insights into convergent evolution of germ-soma differentiation.</title>
        <authorList>
            <person name="Yamashita S."/>
            <person name="Yamamoto K."/>
            <person name="Matsuzaki R."/>
            <person name="Suzuki S."/>
            <person name="Yamaguchi H."/>
            <person name="Hirooka S."/>
            <person name="Minakuchi Y."/>
            <person name="Miyagishima S."/>
            <person name="Kawachi M."/>
            <person name="Toyoda A."/>
            <person name="Nozaki H."/>
        </authorList>
    </citation>
    <scope>NUCLEOTIDE SEQUENCE [LARGE SCALE GENOMIC DNA]</scope>
    <source>
        <strain evidence="2 3">NIES-4017</strain>
    </source>
</reference>
<evidence type="ECO:0000313" key="3">
    <source>
        <dbReference type="Proteomes" id="UP001054857"/>
    </source>
</evidence>
<dbReference type="AlphaFoldDB" id="A0AAD3DQK4"/>
<protein>
    <submittedName>
        <fullName evidence="2">Uncharacterized protein</fullName>
    </submittedName>
</protein>
<sequence>QDWSAGIGVDAAFTTRSELYNADAVSRPGDYYNVTHGSGDMNPHGVPYGFFQPSVPLPGVPSGAYPLLLDTSLGEQRLRDTLLALKDGAYLDSELTESLIAQLVTYSPERHVFGYWRADFRWGAEGVIRCSLSVQGLPAIDWKLSLSSGNAFQVVSDLLLVLLVATYCTLTVQNLIASTREQRERSRATRLAVDAILRNSCHGGADGLSNDSDDRGPHQRTSIAGGKAMSFLVRSSSNLKGSPVNMSGASGDASAVTLGSVTTDSPTRSCCRHKTESRSGGSTRKPEKYGYETGVNTALQAGPTHGGPVCESTIQAGSADSAVQQGGTSPRFRMSQLEPKRATSSATAGAARRLSSGGSKITSSPGALLISSPSAISSGAISTKFHSGVLETNRSGREVLGQGSQQAAAALVPKKPLVVLTMDGEEE</sequence>
<dbReference type="EMBL" id="BMAR01000009">
    <property type="protein sequence ID" value="GFR45384.1"/>
    <property type="molecule type" value="Genomic_DNA"/>
</dbReference>
<dbReference type="Proteomes" id="UP001054857">
    <property type="component" value="Unassembled WGS sequence"/>
</dbReference>
<proteinExistence type="predicted"/>
<evidence type="ECO:0000313" key="2">
    <source>
        <dbReference type="EMBL" id="GFR45384.1"/>
    </source>
</evidence>
<feature type="region of interest" description="Disordered" evidence="1">
    <location>
        <begin position="206"/>
        <end position="227"/>
    </location>
</feature>
<feature type="compositionally biased region" description="Polar residues" evidence="1">
    <location>
        <begin position="317"/>
        <end position="328"/>
    </location>
</feature>
<organism evidence="2 3">
    <name type="scientific">Astrephomene gubernaculifera</name>
    <dbReference type="NCBI Taxonomy" id="47775"/>
    <lineage>
        <taxon>Eukaryota</taxon>
        <taxon>Viridiplantae</taxon>
        <taxon>Chlorophyta</taxon>
        <taxon>core chlorophytes</taxon>
        <taxon>Chlorophyceae</taxon>
        <taxon>CS clade</taxon>
        <taxon>Chlamydomonadales</taxon>
        <taxon>Astrephomenaceae</taxon>
        <taxon>Astrephomene</taxon>
    </lineage>
</organism>
<feature type="compositionally biased region" description="Polar residues" evidence="1">
    <location>
        <begin position="257"/>
        <end position="268"/>
    </location>
</feature>
<keyword evidence="3" id="KW-1185">Reference proteome</keyword>
<accession>A0AAD3DQK4</accession>
<evidence type="ECO:0000256" key="1">
    <source>
        <dbReference type="SAM" id="MobiDB-lite"/>
    </source>
</evidence>
<feature type="non-terminal residue" evidence="2">
    <location>
        <position position="1"/>
    </location>
</feature>
<name>A0AAD3DQK4_9CHLO</name>
<feature type="region of interest" description="Disordered" evidence="1">
    <location>
        <begin position="257"/>
        <end position="289"/>
    </location>
</feature>
<feature type="compositionally biased region" description="Low complexity" evidence="1">
    <location>
        <begin position="342"/>
        <end position="359"/>
    </location>
</feature>
<gene>
    <name evidence="2" type="ORF">Agub_g6762</name>
</gene>